<gene>
    <name evidence="3" type="ORF">KG104_09055</name>
</gene>
<dbReference type="EMBL" id="CP076456">
    <property type="protein sequence ID" value="QWQ34719.1"/>
    <property type="molecule type" value="Genomic_DNA"/>
</dbReference>
<evidence type="ECO:0000259" key="2">
    <source>
        <dbReference type="Pfam" id="PF14028"/>
    </source>
</evidence>
<dbReference type="KEGG" id="asun:KG104_09055"/>
<evidence type="ECO:0000313" key="3">
    <source>
        <dbReference type="EMBL" id="QWQ34719.1"/>
    </source>
</evidence>
<keyword evidence="4" id="KW-1185">Reference proteome</keyword>
<evidence type="ECO:0000256" key="1">
    <source>
        <dbReference type="SAM" id="MobiDB-lite"/>
    </source>
</evidence>
<dbReference type="InterPro" id="IPR023809">
    <property type="entry name" value="Thiopep_bacteriocin_synth_dom"/>
</dbReference>
<sequence>MSQLASTKPAVRQQAPRESTSTQKTRTLRWWVLTIKPMQKDYCDAVVGHVVTPLVAQARLWGAERGTFARNLDPKRPQVEVHVLASDDVVNRLRTFALALTRQSADLLGDLETSEVQPGCYPPRHDEQPLPRIEAALAKYGGIQGIALTLEVSEVSCDLAAWAIGRFPNTNTRSALAALLLFDACHSMMYGPRSALWPDRKALSWDYYWDSHLRSSTAAFGDRAAHARTSLTRALAPRIVPAHRSMIAVASEPSVENWRKRWVRAIDSYLYRADKSRISRSAQHLAMIQSRHLLNRLGIPLRDEAALGLYARAWSKEREEELVRMHS</sequence>
<feature type="region of interest" description="Disordered" evidence="1">
    <location>
        <begin position="1"/>
        <end position="22"/>
    </location>
</feature>
<dbReference type="AlphaFoldDB" id="A0A975PCS9"/>
<evidence type="ECO:0000313" key="4">
    <source>
        <dbReference type="Proteomes" id="UP000680588"/>
    </source>
</evidence>
<organism evidence="3 4">
    <name type="scientific">Arthrobacter sunyaminii</name>
    <dbReference type="NCBI Taxonomy" id="2816859"/>
    <lineage>
        <taxon>Bacteria</taxon>
        <taxon>Bacillati</taxon>
        <taxon>Actinomycetota</taxon>
        <taxon>Actinomycetes</taxon>
        <taxon>Micrococcales</taxon>
        <taxon>Micrococcaceae</taxon>
        <taxon>Arthrobacter</taxon>
    </lineage>
</organism>
<dbReference type="Pfam" id="PF14028">
    <property type="entry name" value="Lant_dehydr_C"/>
    <property type="match status" value="1"/>
</dbReference>
<reference evidence="3" key="1">
    <citation type="submission" date="2021-06" db="EMBL/GenBank/DDBJ databases">
        <title>Novel species in genus Arthrobacter.</title>
        <authorList>
            <person name="Zhang G."/>
        </authorList>
    </citation>
    <scope>NUCLEOTIDE SEQUENCE</scope>
    <source>
        <strain evidence="3">Zg-ZUI122</strain>
    </source>
</reference>
<dbReference type="RefSeq" id="WP_207346796.1">
    <property type="nucleotide sequence ID" value="NZ_CP076456.1"/>
</dbReference>
<proteinExistence type="predicted"/>
<dbReference type="Proteomes" id="UP000680588">
    <property type="component" value="Chromosome"/>
</dbReference>
<accession>A0A975PCS9</accession>
<name>A0A975PCS9_9MICC</name>
<feature type="domain" description="Thiopeptide-type bacteriocin biosynthesis" evidence="2">
    <location>
        <begin position="30"/>
        <end position="308"/>
    </location>
</feature>
<protein>
    <recommendedName>
        <fullName evidence="2">Thiopeptide-type bacteriocin biosynthesis domain-containing protein</fullName>
    </recommendedName>
</protein>